<keyword evidence="3" id="KW-0539">Nucleus</keyword>
<evidence type="ECO:0000256" key="3">
    <source>
        <dbReference type="ARBA" id="ARBA00023242"/>
    </source>
</evidence>
<name>H8X4F6_CANO9</name>
<feature type="domain" description="Spp2/MOS2 G-patch" evidence="5">
    <location>
        <begin position="102"/>
        <end position="156"/>
    </location>
</feature>
<dbReference type="GeneID" id="14540158"/>
<dbReference type="AlphaFoldDB" id="H8X4F6"/>
<proteinExistence type="inferred from homology"/>
<dbReference type="eggNOG" id="ENOG502S8BR">
    <property type="taxonomic scope" value="Eukaryota"/>
</dbReference>
<evidence type="ECO:0000313" key="6">
    <source>
        <dbReference type="EMBL" id="CCG22898.1"/>
    </source>
</evidence>
<dbReference type="OrthoDB" id="5577072at2759"/>
<evidence type="ECO:0000259" key="5">
    <source>
        <dbReference type="Pfam" id="PF12656"/>
    </source>
</evidence>
<dbReference type="EMBL" id="HE681722">
    <property type="protein sequence ID" value="CCG22898.1"/>
    <property type="molecule type" value="Genomic_DNA"/>
</dbReference>
<gene>
    <name evidence="6" type="ORF">CORT_0D00500</name>
</gene>
<comment type="subcellular location">
    <subcellularLocation>
        <location evidence="1">Nucleus</location>
    </subcellularLocation>
</comment>
<keyword evidence="7" id="KW-1185">Reference proteome</keyword>
<evidence type="ECO:0000256" key="1">
    <source>
        <dbReference type="ARBA" id="ARBA00004123"/>
    </source>
</evidence>
<dbReference type="InterPro" id="IPR026822">
    <property type="entry name" value="Spp2/MOS2_G-patch"/>
</dbReference>
<dbReference type="KEGG" id="cot:CORT_0D00500"/>
<evidence type="ECO:0000256" key="4">
    <source>
        <dbReference type="SAM" id="MobiDB-lite"/>
    </source>
</evidence>
<accession>H8X4F6</accession>
<reference evidence="6 7" key="1">
    <citation type="journal article" date="2012" name="PLoS ONE">
        <title>Sequence and analysis of the genome of the pathogenic yeast Candida orthopsilosis.</title>
        <authorList>
            <person name="Riccombeni A."/>
            <person name="Vidanes G."/>
            <person name="Proux-Wera E."/>
            <person name="Wolfe K.H."/>
            <person name="Butler G."/>
        </authorList>
    </citation>
    <scope>NUCLEOTIDE SEQUENCE [LARGE SCALE GENOMIC DNA]</scope>
    <source>
        <strain evidence="6 7">Co 90-125</strain>
    </source>
</reference>
<dbReference type="HOGENOM" id="CLU_1496001_0_0_1"/>
<comment type="similarity">
    <text evidence="2">Belongs to the SPP2 family.</text>
</comment>
<dbReference type="Pfam" id="PF12656">
    <property type="entry name" value="G-patch_2"/>
    <property type="match status" value="1"/>
</dbReference>
<sequence>MSGLKINIKKKAGPKKLLKPDTTTDSKTLIDSYTASDTQLKEAENWVIKPKKISRSIVQPQQLKEEEPGEKLKYGVTTFKRSESVQSSSLIRKLTYESDSDSDEDDGNKKIPVEEFGAAFLRGLGWDGKKDDDDTYEEDVKNRQRGVTLGIGAKPIDNDLARELQNQVGDVPLVKRRKKS</sequence>
<dbReference type="GO" id="GO:0005634">
    <property type="term" value="C:nucleus"/>
    <property type="evidence" value="ECO:0007669"/>
    <property type="project" value="UniProtKB-SubCell"/>
</dbReference>
<feature type="region of interest" description="Disordered" evidence="4">
    <location>
        <begin position="84"/>
        <end position="112"/>
    </location>
</feature>
<dbReference type="Proteomes" id="UP000005018">
    <property type="component" value="Chromosome 4"/>
</dbReference>
<evidence type="ECO:0000256" key="2">
    <source>
        <dbReference type="ARBA" id="ARBA00008576"/>
    </source>
</evidence>
<protein>
    <recommendedName>
        <fullName evidence="5">Spp2/MOS2 G-patch domain-containing protein</fullName>
    </recommendedName>
</protein>
<evidence type="ECO:0000313" key="7">
    <source>
        <dbReference type="Proteomes" id="UP000005018"/>
    </source>
</evidence>
<dbReference type="RefSeq" id="XP_003869035.1">
    <property type="nucleotide sequence ID" value="XM_003868986.1"/>
</dbReference>
<organism evidence="6 7">
    <name type="scientific">Candida orthopsilosis (strain 90-125)</name>
    <name type="common">Yeast</name>
    <dbReference type="NCBI Taxonomy" id="1136231"/>
    <lineage>
        <taxon>Eukaryota</taxon>
        <taxon>Fungi</taxon>
        <taxon>Dikarya</taxon>
        <taxon>Ascomycota</taxon>
        <taxon>Saccharomycotina</taxon>
        <taxon>Pichiomycetes</taxon>
        <taxon>Debaryomycetaceae</taxon>
        <taxon>Candida/Lodderomyces clade</taxon>
        <taxon>Candida</taxon>
    </lineage>
</organism>